<dbReference type="EMBL" id="UOGL01000407">
    <property type="protein sequence ID" value="VAX40176.1"/>
    <property type="molecule type" value="Genomic_DNA"/>
</dbReference>
<feature type="non-terminal residue" evidence="3">
    <location>
        <position position="1"/>
    </location>
</feature>
<protein>
    <recommendedName>
        <fullName evidence="2">DUF4340 domain-containing protein</fullName>
    </recommendedName>
</protein>
<accession>A0A3B1DBF6</accession>
<proteinExistence type="predicted"/>
<evidence type="ECO:0000259" key="2">
    <source>
        <dbReference type="Pfam" id="PF14238"/>
    </source>
</evidence>
<feature type="region of interest" description="Disordered" evidence="1">
    <location>
        <begin position="343"/>
        <end position="402"/>
    </location>
</feature>
<feature type="region of interest" description="Disordered" evidence="1">
    <location>
        <begin position="462"/>
        <end position="491"/>
    </location>
</feature>
<dbReference type="Pfam" id="PF14238">
    <property type="entry name" value="DUF4340"/>
    <property type="match status" value="1"/>
</dbReference>
<reference evidence="3" key="1">
    <citation type="submission" date="2018-06" db="EMBL/GenBank/DDBJ databases">
        <authorList>
            <person name="Zhirakovskaya E."/>
        </authorList>
    </citation>
    <scope>NUCLEOTIDE SEQUENCE</scope>
</reference>
<feature type="domain" description="DUF4340" evidence="2">
    <location>
        <begin position="28"/>
        <end position="230"/>
    </location>
</feature>
<dbReference type="InterPro" id="IPR025641">
    <property type="entry name" value="DUF4340"/>
</dbReference>
<evidence type="ECO:0000313" key="3">
    <source>
        <dbReference type="EMBL" id="VAX40176.1"/>
    </source>
</evidence>
<sequence>EVVAFNSNKEGLETRIKMFVIKQENGVWVIPPYNFPAEAKVRLAKTAASMIGIKRGALVSRLKSDQKKYQVGDPLQFDANTLPLESLGNRITLKGKGEAVLTDMIIGKEHPVRKGLYYVRHPHEDAIWLSQLNIDISTKFSDWINADLLGISGDDIRTVEIKQYALDKKQRLPKIEETNLLSRTSRKTPWEFKGIKKKTEEIQLPHVNEFLNQLTGIKIIGVRKKPQGLNADLSIDQKIIQNQAHLNQIQIDLAEKGFFLGEGKNGQLTLLPHETEIVATTKDGIAYDLYFGQLFTGTEYDIEVGFTNKKKDTSKKENLPKEELKKSRYLFVTARFDIDVLEEIPDKPKKPSEPKEEKKKEEKEPEKKESKKENKDTSNSNKKKPEEKKKASPSPKEVFQKELDKYNSDLIQYKKEIKEYEKKIEEGLKKVDQLNSKFEQWYYVISAESFENLRLTRKDLVKTKSKKKEKLSSPISPPKGLPPGFKIPDFK</sequence>
<gene>
    <name evidence="3" type="ORF">MNBD_PLANCTO02-738</name>
</gene>
<dbReference type="AlphaFoldDB" id="A0A3B1DBF6"/>
<evidence type="ECO:0000256" key="1">
    <source>
        <dbReference type="SAM" id="MobiDB-lite"/>
    </source>
</evidence>
<name>A0A3B1DBF6_9ZZZZ</name>
<organism evidence="3">
    <name type="scientific">hydrothermal vent metagenome</name>
    <dbReference type="NCBI Taxonomy" id="652676"/>
    <lineage>
        <taxon>unclassified sequences</taxon>
        <taxon>metagenomes</taxon>
        <taxon>ecological metagenomes</taxon>
    </lineage>
</organism>
<feature type="compositionally biased region" description="Basic and acidic residues" evidence="1">
    <location>
        <begin position="344"/>
        <end position="376"/>
    </location>
</feature>